<sequence>MLNFSYKNSKRHFSFQNTFGAASYNQLSTTSLPNYIANKITNLEFGGKNKQNIVVTTANGLFLLESNLAGL</sequence>
<name>W7QAD7_9ALTE</name>
<proteinExistence type="predicted"/>
<dbReference type="EMBL" id="ARZY01000019">
    <property type="protein sequence ID" value="EWH09769.1"/>
    <property type="molecule type" value="Genomic_DNA"/>
</dbReference>
<gene>
    <name evidence="1" type="ORF">DS2_10798</name>
</gene>
<dbReference type="STRING" id="1328313.DS2_10798"/>
<keyword evidence="2" id="KW-1185">Reference proteome</keyword>
<dbReference type="AlphaFoldDB" id="W7QAD7"/>
<evidence type="ECO:0000313" key="2">
    <source>
        <dbReference type="Proteomes" id="UP000019276"/>
    </source>
</evidence>
<comment type="caution">
    <text evidence="1">The sequence shown here is derived from an EMBL/GenBank/DDBJ whole genome shotgun (WGS) entry which is preliminary data.</text>
</comment>
<dbReference type="Proteomes" id="UP000019276">
    <property type="component" value="Unassembled WGS sequence"/>
</dbReference>
<reference evidence="1 2" key="1">
    <citation type="journal article" date="2014" name="Genome Announc.">
        <title>Draft Genome Sequence of the Agar-Degrading Bacterium Catenovulum sp. Strain DS-2, Isolated from Intestines of Haliotis diversicolor.</title>
        <authorList>
            <person name="Shan D."/>
            <person name="Li X."/>
            <person name="Gu Z."/>
            <person name="Wei G."/>
            <person name="Gao Z."/>
            <person name="Shao Z."/>
        </authorList>
    </citation>
    <scope>NUCLEOTIDE SEQUENCE [LARGE SCALE GENOMIC DNA]</scope>
    <source>
        <strain evidence="1 2">DS-2</strain>
    </source>
</reference>
<protein>
    <submittedName>
        <fullName evidence="1">Uncharacterized protein</fullName>
    </submittedName>
</protein>
<evidence type="ECO:0000313" key="1">
    <source>
        <dbReference type="EMBL" id="EWH09769.1"/>
    </source>
</evidence>
<organism evidence="1 2">
    <name type="scientific">Catenovulum agarivorans DS-2</name>
    <dbReference type="NCBI Taxonomy" id="1328313"/>
    <lineage>
        <taxon>Bacteria</taxon>
        <taxon>Pseudomonadati</taxon>
        <taxon>Pseudomonadota</taxon>
        <taxon>Gammaproteobacteria</taxon>
        <taxon>Alteromonadales</taxon>
        <taxon>Alteromonadaceae</taxon>
        <taxon>Catenovulum</taxon>
    </lineage>
</organism>
<accession>W7QAD7</accession>